<dbReference type="PANTHER" id="PTHR43177">
    <property type="entry name" value="PROTEIN NRFC"/>
    <property type="match status" value="1"/>
</dbReference>
<keyword evidence="6" id="KW-0479">Metal-binding</keyword>
<feature type="transmembrane region" description="Helical" evidence="11">
    <location>
        <begin position="315"/>
        <end position="335"/>
    </location>
</feature>
<feature type="transmembrane region" description="Helical" evidence="11">
    <location>
        <begin position="465"/>
        <end position="485"/>
    </location>
</feature>
<keyword evidence="5 11" id="KW-0812">Transmembrane</keyword>
<name>A0A1F6GU35_9PROT</name>
<gene>
    <name evidence="13" type="ORF">A2557_14045</name>
</gene>
<evidence type="ECO:0000256" key="8">
    <source>
        <dbReference type="ARBA" id="ARBA00023004"/>
    </source>
</evidence>
<evidence type="ECO:0000256" key="9">
    <source>
        <dbReference type="ARBA" id="ARBA00023014"/>
    </source>
</evidence>
<evidence type="ECO:0000256" key="10">
    <source>
        <dbReference type="ARBA" id="ARBA00023136"/>
    </source>
</evidence>
<protein>
    <submittedName>
        <fullName evidence="13">4Fe-4S ferredoxin</fullName>
    </submittedName>
</protein>
<evidence type="ECO:0000256" key="1">
    <source>
        <dbReference type="ARBA" id="ARBA00004651"/>
    </source>
</evidence>
<organism evidence="13 14">
    <name type="scientific">Candidatus Lambdaproteobacteria bacterium RIFOXYD2_FULL_56_26</name>
    <dbReference type="NCBI Taxonomy" id="1817773"/>
    <lineage>
        <taxon>Bacteria</taxon>
        <taxon>Pseudomonadati</taxon>
        <taxon>Pseudomonadota</taxon>
        <taxon>Candidatus Lambdaproteobacteria</taxon>
    </lineage>
</organism>
<feature type="transmembrane region" description="Helical" evidence="11">
    <location>
        <begin position="355"/>
        <end position="376"/>
    </location>
</feature>
<keyword evidence="9" id="KW-0411">Iron-sulfur</keyword>
<evidence type="ECO:0000256" key="5">
    <source>
        <dbReference type="ARBA" id="ARBA00022692"/>
    </source>
</evidence>
<dbReference type="CDD" id="cd10551">
    <property type="entry name" value="PsrB"/>
    <property type="match status" value="1"/>
</dbReference>
<feature type="transmembrane region" description="Helical" evidence="11">
    <location>
        <begin position="388"/>
        <end position="409"/>
    </location>
</feature>
<keyword evidence="7 11" id="KW-1133">Transmembrane helix</keyword>
<comment type="subcellular location">
    <subcellularLocation>
        <location evidence="1">Cell membrane</location>
        <topology evidence="1">Multi-pass membrane protein</topology>
    </subcellularLocation>
</comment>
<feature type="transmembrane region" description="Helical" evidence="11">
    <location>
        <begin position="250"/>
        <end position="267"/>
    </location>
</feature>
<dbReference type="SUPFAM" id="SSF54862">
    <property type="entry name" value="4Fe-4S ferredoxins"/>
    <property type="match status" value="1"/>
</dbReference>
<dbReference type="AlphaFoldDB" id="A0A1F6GU35"/>
<dbReference type="InterPro" id="IPR017900">
    <property type="entry name" value="4Fe4S_Fe_S_CS"/>
</dbReference>
<comment type="similarity">
    <text evidence="2">Belongs to the NrfD family.</text>
</comment>
<evidence type="ECO:0000256" key="11">
    <source>
        <dbReference type="SAM" id="Phobius"/>
    </source>
</evidence>
<dbReference type="Pfam" id="PF03916">
    <property type="entry name" value="NrfD"/>
    <property type="match status" value="1"/>
</dbReference>
<feature type="transmembrane region" description="Helical" evidence="11">
    <location>
        <begin position="421"/>
        <end position="444"/>
    </location>
</feature>
<dbReference type="GO" id="GO:0046872">
    <property type="term" value="F:metal ion binding"/>
    <property type="evidence" value="ECO:0007669"/>
    <property type="project" value="UniProtKB-KW"/>
</dbReference>
<reference evidence="13 14" key="1">
    <citation type="journal article" date="2016" name="Nat. Commun.">
        <title>Thousands of microbial genomes shed light on interconnected biogeochemical processes in an aquifer system.</title>
        <authorList>
            <person name="Anantharaman K."/>
            <person name="Brown C.T."/>
            <person name="Hug L.A."/>
            <person name="Sharon I."/>
            <person name="Castelle C.J."/>
            <person name="Probst A.J."/>
            <person name="Thomas B.C."/>
            <person name="Singh A."/>
            <person name="Wilkins M.J."/>
            <person name="Karaoz U."/>
            <person name="Brodie E.L."/>
            <person name="Williams K.H."/>
            <person name="Hubbard S.S."/>
            <person name="Banfield J.F."/>
        </authorList>
    </citation>
    <scope>NUCLEOTIDE SEQUENCE [LARGE SCALE GENOMIC DNA]</scope>
</reference>
<dbReference type="Gene3D" id="1.20.1630.10">
    <property type="entry name" value="Formate dehydrogenase/DMSO reductase domain"/>
    <property type="match status" value="1"/>
</dbReference>
<comment type="caution">
    <text evidence="13">The sequence shown here is derived from an EMBL/GenBank/DDBJ whole genome shotgun (WGS) entry which is preliminary data.</text>
</comment>
<dbReference type="Gene3D" id="3.30.70.20">
    <property type="match status" value="2"/>
</dbReference>
<sequence length="516" mass="56689">MNYGFLINNQKCIGCHACSTACKSENQVALGVFRTWVKYTEVGNYPDVRRNFQVTRCNHCANPPCVDICPVEAMHQRPDGIVGYDSDLCIGCKSCMQACPYNSIHIDPVTKTAQKCHFCAHRVENGIEPACVVVCPQHAIVAGDLDNPKSEISREVAKHNVTVRKPEQGTSPKLFYVDGHQAALTPLVTEGRSKHFIWGEVVNPDLKEAHTPEEPVLYFGAAEQMVQTTFNVQHKVPWHWQVPAYLTTKGIAAGAFMLLAAALIYGWSEISPLTRLAAGGLAVVFSLLTTVFLVWDLERPERFLQVILKHQWKSWLVRGAFILIGFSNLVGIWWAAELATYFGLIEATPVWLTGLAIYLGFPLAIGAAIYTAFLFGQAEGRDFWQSPLLPFHFLTQAVMAGGAALLLTAQVVELDPGFYRLAFHGFTIGLSLNLMMILLGEFGMKHPTETASAAAHMIVKGQYKNMFWGGAILLGNLIPFGLALAGQAAPAALLAIVGLYLYEHVFVMAPQKVPNS</sequence>
<accession>A0A1F6GU35</accession>
<dbReference type="PROSITE" id="PS51379">
    <property type="entry name" value="4FE4S_FER_2"/>
    <property type="match status" value="3"/>
</dbReference>
<evidence type="ECO:0000256" key="4">
    <source>
        <dbReference type="ARBA" id="ARBA00022485"/>
    </source>
</evidence>
<proteinExistence type="inferred from homology"/>
<dbReference type="EMBL" id="MFNF01000033">
    <property type="protein sequence ID" value="OGH01549.1"/>
    <property type="molecule type" value="Genomic_DNA"/>
</dbReference>
<dbReference type="PROSITE" id="PS00198">
    <property type="entry name" value="4FE4S_FER_1"/>
    <property type="match status" value="1"/>
</dbReference>
<dbReference type="Proteomes" id="UP000177583">
    <property type="component" value="Unassembled WGS sequence"/>
</dbReference>
<evidence type="ECO:0000313" key="13">
    <source>
        <dbReference type="EMBL" id="OGH01549.1"/>
    </source>
</evidence>
<evidence type="ECO:0000313" key="14">
    <source>
        <dbReference type="Proteomes" id="UP000177583"/>
    </source>
</evidence>
<evidence type="ECO:0000259" key="12">
    <source>
        <dbReference type="PROSITE" id="PS51379"/>
    </source>
</evidence>
<evidence type="ECO:0000256" key="6">
    <source>
        <dbReference type="ARBA" id="ARBA00022723"/>
    </source>
</evidence>
<feature type="domain" description="4Fe-4S ferredoxin-type" evidence="12">
    <location>
        <begin position="3"/>
        <end position="33"/>
    </location>
</feature>
<dbReference type="PANTHER" id="PTHR43177:SF3">
    <property type="entry name" value="PROTEIN NRFC HOMOLOG"/>
    <property type="match status" value="1"/>
</dbReference>
<dbReference type="InterPro" id="IPR050954">
    <property type="entry name" value="ET_IronSulfur_Cluster-Binding"/>
</dbReference>
<keyword evidence="3" id="KW-1003">Cell membrane</keyword>
<keyword evidence="10 11" id="KW-0472">Membrane</keyword>
<evidence type="ECO:0000256" key="7">
    <source>
        <dbReference type="ARBA" id="ARBA00022989"/>
    </source>
</evidence>
<evidence type="ECO:0000256" key="2">
    <source>
        <dbReference type="ARBA" id="ARBA00008929"/>
    </source>
</evidence>
<feature type="domain" description="4Fe-4S ferredoxin-type" evidence="12">
    <location>
        <begin position="80"/>
        <end position="109"/>
    </location>
</feature>
<dbReference type="Pfam" id="PF13247">
    <property type="entry name" value="Fer4_11"/>
    <property type="match status" value="1"/>
</dbReference>
<feature type="transmembrane region" description="Helical" evidence="11">
    <location>
        <begin position="273"/>
        <end position="295"/>
    </location>
</feature>
<dbReference type="InterPro" id="IPR017896">
    <property type="entry name" value="4Fe4S_Fe-S-bd"/>
</dbReference>
<feature type="domain" description="4Fe-4S ferredoxin-type" evidence="12">
    <location>
        <begin position="46"/>
        <end position="79"/>
    </location>
</feature>
<keyword evidence="4" id="KW-0004">4Fe-4S</keyword>
<evidence type="ECO:0000256" key="3">
    <source>
        <dbReference type="ARBA" id="ARBA00022475"/>
    </source>
</evidence>
<keyword evidence="8" id="KW-0408">Iron</keyword>
<dbReference type="InterPro" id="IPR005614">
    <property type="entry name" value="NrfD-like"/>
</dbReference>
<dbReference type="GO" id="GO:0005886">
    <property type="term" value="C:plasma membrane"/>
    <property type="evidence" value="ECO:0007669"/>
    <property type="project" value="UniProtKB-SubCell"/>
</dbReference>
<dbReference type="GO" id="GO:0051539">
    <property type="term" value="F:4 iron, 4 sulfur cluster binding"/>
    <property type="evidence" value="ECO:0007669"/>
    <property type="project" value="UniProtKB-KW"/>
</dbReference>